<accession>A0A162L2P3</accession>
<name>A0A162L2P3_9CLOT</name>
<protein>
    <recommendedName>
        <fullName evidence="2">DUF4367 domain-containing protein</fullName>
    </recommendedName>
</protein>
<dbReference type="PATRIC" id="fig|1538.10.peg.86"/>
<dbReference type="InterPro" id="IPR052944">
    <property type="entry name" value="Sporulation_related"/>
</dbReference>
<evidence type="ECO:0000313" key="3">
    <source>
        <dbReference type="EMBL" id="OAA90282.1"/>
    </source>
</evidence>
<keyword evidence="1" id="KW-0812">Transmembrane</keyword>
<feature type="domain" description="DUF4367" evidence="2">
    <location>
        <begin position="210"/>
        <end position="318"/>
    </location>
</feature>
<dbReference type="PANTHER" id="PTHR37507:SF2">
    <property type="entry name" value="SPORULATION PROTEIN YDCC"/>
    <property type="match status" value="1"/>
</dbReference>
<evidence type="ECO:0000256" key="1">
    <source>
        <dbReference type="SAM" id="Phobius"/>
    </source>
</evidence>
<evidence type="ECO:0000313" key="4">
    <source>
        <dbReference type="Proteomes" id="UP000077407"/>
    </source>
</evidence>
<dbReference type="Pfam" id="PF14285">
    <property type="entry name" value="DUF4367"/>
    <property type="match status" value="1"/>
</dbReference>
<evidence type="ECO:0000259" key="2">
    <source>
        <dbReference type="Pfam" id="PF14285"/>
    </source>
</evidence>
<keyword evidence="1" id="KW-0472">Membrane</keyword>
<proteinExistence type="predicted"/>
<dbReference type="OrthoDB" id="2544256at2"/>
<feature type="transmembrane region" description="Helical" evidence="1">
    <location>
        <begin position="83"/>
        <end position="102"/>
    </location>
</feature>
<comment type="caution">
    <text evidence="3">The sequence shown here is derived from an EMBL/GenBank/DDBJ whole genome shotgun (WGS) entry which is preliminary data.</text>
</comment>
<keyword evidence="1" id="KW-1133">Transmembrane helix</keyword>
<dbReference type="RefSeq" id="WP_063554747.1">
    <property type="nucleotide sequence ID" value="NZ_LITT01000011.1"/>
</dbReference>
<sequence length="319" mass="35725">MNKKSIEDKFSVNMDAYLNGIQNVDESNSEEFNELLEIGKTLANRDFSENSNKEAVFNKTLKNVNKYKGDNVMKKSNKIKKTAAAAAVFLVVGGVFTQTSFAKGLAEKVINRISLGHITAEQIQEPSQMVIRTNLKGKIFDKNKNPVTVVTKNTGKLYTKSGEEIATILNGKIVTVTEAKAEDEKIQNNMLIVKNSSSLNRYTCFNVKLPSYLPEGYKFDRAEFYKGNDGSVSKEYIDLYFTNAKTEKYISMQQRFASKENKYEDGTDGKIEKVKVNGKDAILCDNRNMNWENNGVLYSLSGRGAFGKAELIKIADSIK</sequence>
<organism evidence="3 4">
    <name type="scientific">Clostridium ljungdahlii</name>
    <dbReference type="NCBI Taxonomy" id="1538"/>
    <lineage>
        <taxon>Bacteria</taxon>
        <taxon>Bacillati</taxon>
        <taxon>Bacillota</taxon>
        <taxon>Clostridia</taxon>
        <taxon>Eubacteriales</taxon>
        <taxon>Clostridiaceae</taxon>
        <taxon>Clostridium</taxon>
    </lineage>
</organism>
<dbReference type="PANTHER" id="PTHR37507">
    <property type="entry name" value="SPORULATION PROTEIN YDCC"/>
    <property type="match status" value="1"/>
</dbReference>
<reference evidence="3 4" key="1">
    <citation type="journal article" date="2015" name="Biotechnol. Bioeng.">
        <title>Genome sequence and phenotypic characterization of Caulobacter segnis.</title>
        <authorList>
            <person name="Patel S."/>
            <person name="Fletcher B."/>
            <person name="Scott D.C."/>
            <person name="Ely B."/>
        </authorList>
    </citation>
    <scope>NUCLEOTIDE SEQUENCE [LARGE SCALE GENOMIC DNA]</scope>
    <source>
        <strain evidence="3 4">ERI-2</strain>
    </source>
</reference>
<dbReference type="Proteomes" id="UP000077407">
    <property type="component" value="Unassembled WGS sequence"/>
</dbReference>
<dbReference type="EMBL" id="LITT01000011">
    <property type="protein sequence ID" value="OAA90282.1"/>
    <property type="molecule type" value="Genomic_DNA"/>
</dbReference>
<dbReference type="AlphaFoldDB" id="A0A162L2P3"/>
<gene>
    <name evidence="3" type="ORF">WY13_01185</name>
</gene>
<dbReference type="InterPro" id="IPR025377">
    <property type="entry name" value="DUF4367"/>
</dbReference>